<evidence type="ECO:0000313" key="4">
    <source>
        <dbReference type="Proteomes" id="UP000217276"/>
    </source>
</evidence>
<feature type="transmembrane region" description="Helical" evidence="2">
    <location>
        <begin position="789"/>
        <end position="807"/>
    </location>
</feature>
<feature type="transmembrane region" description="Helical" evidence="2">
    <location>
        <begin position="368"/>
        <end position="388"/>
    </location>
</feature>
<accession>A0A250FF72</accession>
<feature type="transmembrane region" description="Helical" evidence="2">
    <location>
        <begin position="661"/>
        <end position="678"/>
    </location>
</feature>
<dbReference type="EMBL" id="CP022384">
    <property type="protein sequence ID" value="ATA82955.1"/>
    <property type="molecule type" value="Genomic_DNA"/>
</dbReference>
<feature type="transmembrane region" description="Helical" evidence="2">
    <location>
        <begin position="270"/>
        <end position="288"/>
    </location>
</feature>
<reference evidence="4" key="1">
    <citation type="submission" date="2017-06" db="EMBL/GenBank/DDBJ databases">
        <title>Capnocytophaga spp. assemblies.</title>
        <authorList>
            <person name="Gulvik C.A."/>
        </authorList>
    </citation>
    <scope>NUCLEOTIDE SEQUENCE [LARGE SCALE GENOMIC DNA]</scope>
    <source>
        <strain evidence="4">H6253</strain>
    </source>
</reference>
<feature type="transmembrane region" description="Helical" evidence="2">
    <location>
        <begin position="509"/>
        <end position="528"/>
    </location>
</feature>
<dbReference type="Proteomes" id="UP000217276">
    <property type="component" value="Chromosome"/>
</dbReference>
<organism evidence="3 4">
    <name type="scientific">Capnocytophaga leadbetteri</name>
    <dbReference type="NCBI Taxonomy" id="327575"/>
    <lineage>
        <taxon>Bacteria</taxon>
        <taxon>Pseudomonadati</taxon>
        <taxon>Bacteroidota</taxon>
        <taxon>Flavobacteriia</taxon>
        <taxon>Flavobacteriales</taxon>
        <taxon>Flavobacteriaceae</taxon>
        <taxon>Capnocytophaga</taxon>
    </lineage>
</organism>
<feature type="transmembrane region" description="Helical" evidence="2">
    <location>
        <begin position="218"/>
        <end position="234"/>
    </location>
</feature>
<feature type="transmembrane region" description="Helical" evidence="2">
    <location>
        <begin position="343"/>
        <end position="362"/>
    </location>
</feature>
<feature type="transmembrane region" description="Helical" evidence="2">
    <location>
        <begin position="317"/>
        <end position="336"/>
    </location>
</feature>
<feature type="transmembrane region" description="Helical" evidence="2">
    <location>
        <begin position="400"/>
        <end position="420"/>
    </location>
</feature>
<gene>
    <name evidence="3" type="ORF">CGC53_08650</name>
</gene>
<evidence type="ECO:0000256" key="2">
    <source>
        <dbReference type="SAM" id="Phobius"/>
    </source>
</evidence>
<feature type="transmembrane region" description="Helical" evidence="2">
    <location>
        <begin position="241"/>
        <end position="264"/>
    </location>
</feature>
<dbReference type="Pfam" id="PF10101">
    <property type="entry name" value="DUF2339"/>
    <property type="match status" value="1"/>
</dbReference>
<evidence type="ECO:0008006" key="5">
    <source>
        <dbReference type="Google" id="ProtNLM"/>
    </source>
</evidence>
<keyword evidence="4" id="KW-1185">Reference proteome</keyword>
<dbReference type="AlphaFoldDB" id="A0A250FF72"/>
<feature type="transmembrane region" description="Helical" evidence="2">
    <location>
        <begin position="457"/>
        <end position="474"/>
    </location>
</feature>
<feature type="transmembrane region" description="Helical" evidence="2">
    <location>
        <begin position="765"/>
        <end position="784"/>
    </location>
</feature>
<keyword evidence="2" id="KW-0472">Membrane</keyword>
<evidence type="ECO:0000256" key="1">
    <source>
        <dbReference type="SAM" id="MobiDB-lite"/>
    </source>
</evidence>
<dbReference type="KEGG" id="clk:CGC53_08650"/>
<dbReference type="PANTHER" id="PTHR38434">
    <property type="entry name" value="BLL2549 PROTEIN"/>
    <property type="match status" value="1"/>
</dbReference>
<dbReference type="InterPro" id="IPR019286">
    <property type="entry name" value="DUF2339_TM"/>
</dbReference>
<feature type="transmembrane region" description="Helical" evidence="2">
    <location>
        <begin position="578"/>
        <end position="596"/>
    </location>
</feature>
<feature type="transmembrane region" description="Helical" evidence="2">
    <location>
        <begin position="698"/>
        <end position="720"/>
    </location>
</feature>
<name>A0A250FF72_9FLAO</name>
<feature type="transmembrane region" description="Helical" evidence="2">
    <location>
        <begin position="819"/>
        <end position="837"/>
    </location>
</feature>
<feature type="transmembrane region" description="Helical" evidence="2">
    <location>
        <begin position="185"/>
        <end position="206"/>
    </location>
</feature>
<feature type="transmembrane region" description="Helical" evidence="2">
    <location>
        <begin position="629"/>
        <end position="649"/>
    </location>
</feature>
<feature type="transmembrane region" description="Helical" evidence="2">
    <location>
        <begin position="293"/>
        <end position="311"/>
    </location>
</feature>
<feature type="region of interest" description="Disordered" evidence="1">
    <location>
        <begin position="845"/>
        <end position="867"/>
    </location>
</feature>
<evidence type="ECO:0000313" key="3">
    <source>
        <dbReference type="EMBL" id="ATA82955.1"/>
    </source>
</evidence>
<dbReference type="PANTHER" id="PTHR38434:SF1">
    <property type="entry name" value="BLL2549 PROTEIN"/>
    <property type="match status" value="1"/>
</dbReference>
<proteinExistence type="predicted"/>
<keyword evidence="2" id="KW-1133">Transmembrane helix</keyword>
<sequence length="867" mass="98266">MRIDKDLDTLIDKVDNVVDRQYDFIKEVKGIKETIWKMKAEMATMPTASEPVVEPIVEEVTAEQPIIEEVTAVEPIVEEATAERPIIEEVTAVEPIVEEVTAEQPIVEEEVATEPITEEVREEVETIAEPIAEEAQAPAAPVAEAAPTASFYNKKEKEPAFEKSFDDLLGKNKNRDWERFIGENLFSKIGIGIILIGVFIGVKYSIDHNLISPTMRLVLGYLTGVALFVTGAVLKKKYENFSAVLVSGAMAIFYFVTFIAYSVFDFFPQSLTFILMFLFTAFTVLASLSYNQVVIALIGLVGSYAVPFLLSNNSGRVDILFAYTAIINIGVLVLSFYKRWNSLLISAFLFTWVLLLSTWEIAYNEVYFNVFLTFNFVTFATFYLSFIAQKLHQEPELSTVDVALFLINSLAFYGVGAWVINNHYHDNTWVALFTLCNALLHFGVAAYFHLKKVPSTSLKYLVLVSALSFATLVIPIQFKGSWITLFWSAEAALLFWLGRTKALAVYERISYGVLVLATGSLLIDWYKGSYNIYLLSTADYVTPFANSLFVNALLYAAASSFMAYIHQKVKGGGEYANSITLFLNISSVGSLFYTFFREIIVLCDMRILQYPNALDNAMLMEDLSLFKNIWLLIYSLLFASGYSMLNLKYNKQKTLAEVQMGINFILGALFMTVGLYYFSELRERYISEAVRGYQLSLWFLNIRYLGIIAFAGLCYTIWQLQKFLNLSAKSKLKLELLLHLVALWVSSSELLHWTELYESSSNYKLGLTILWGAYAVLLLVLGLFKKKKYLRVSGIVLISFSVLKLFFYDITHLDTLRKTIVFVSLGVLMLIASFLYNKYTKEIDEDKEEKTEEKPEEEPSVEEKSNN</sequence>
<protein>
    <recommendedName>
        <fullName evidence="5">Membrane protein DUF2339</fullName>
    </recommendedName>
</protein>
<keyword evidence="2" id="KW-0812">Transmembrane</keyword>
<feature type="transmembrane region" description="Helical" evidence="2">
    <location>
        <begin position="432"/>
        <end position="450"/>
    </location>
</feature>
<feature type="transmembrane region" description="Helical" evidence="2">
    <location>
        <begin position="548"/>
        <end position="566"/>
    </location>
</feature>
<dbReference type="RefSeq" id="WP_095914899.1">
    <property type="nucleotide sequence ID" value="NZ_CP022384.1"/>
</dbReference>